<sequence>MRKEATLRMAYLSIATSIATMGLKFGAWYLTDSVSLLSDAVESLVNLAAGLIALAALIIASRPADVDHAYGHDKAEYFSSGAEGALILVAAGSIIYAAVGRFLHPAALENLGPGLIVSLIAAALNFATARAMLKVGTQYDSITLEADAKHLMTDVWTSVGVVAGLGVVMFAPPSWRILDPLMAMAVGLNIIFAGFHLLKRSWSGLMDAALPVDEVGQIEAEIGKLLPSGTSFHDLRTRKSGSRRFIDFHLLVPGASTVNEAHALCDRIEDALERTLPNTAVTIHVEPLETHQQ</sequence>
<dbReference type="GO" id="GO:0015093">
    <property type="term" value="F:ferrous iron transmembrane transporter activity"/>
    <property type="evidence" value="ECO:0007669"/>
    <property type="project" value="TreeGrafter"/>
</dbReference>
<evidence type="ECO:0000256" key="2">
    <source>
        <dbReference type="ARBA" id="ARBA00008114"/>
    </source>
</evidence>
<evidence type="ECO:0000256" key="7">
    <source>
        <dbReference type="ARBA" id="ARBA00023136"/>
    </source>
</evidence>
<dbReference type="InterPro" id="IPR027470">
    <property type="entry name" value="Cation_efflux_CTD"/>
</dbReference>
<gene>
    <name evidence="11" type="ORF">SCD_n00539</name>
</gene>
<evidence type="ECO:0000313" key="12">
    <source>
        <dbReference type="Proteomes" id="UP000015559"/>
    </source>
</evidence>
<protein>
    <submittedName>
        <fullName evidence="11">Cation diffusion facilitator family transporter</fullName>
    </submittedName>
</protein>
<dbReference type="Gene3D" id="3.30.70.1350">
    <property type="entry name" value="Cation efflux protein, cytoplasmic domain"/>
    <property type="match status" value="1"/>
</dbReference>
<comment type="subcellular location">
    <subcellularLocation>
        <location evidence="1">Cell membrane</location>
        <topology evidence="1">Multi-pass membrane protein</topology>
    </subcellularLocation>
</comment>
<accession>S6AEY3</accession>
<name>S6AEY3_SULDS</name>
<feature type="transmembrane region" description="Helical" evidence="8">
    <location>
        <begin position="181"/>
        <end position="198"/>
    </location>
</feature>
<keyword evidence="3" id="KW-0813">Transport</keyword>
<dbReference type="PANTHER" id="PTHR43840:SF15">
    <property type="entry name" value="MITOCHONDRIAL METAL TRANSPORTER 1-RELATED"/>
    <property type="match status" value="1"/>
</dbReference>
<keyword evidence="12" id="KW-1185">Reference proteome</keyword>
<dbReference type="SUPFAM" id="SSF160240">
    <property type="entry name" value="Cation efflux protein cytoplasmic domain-like"/>
    <property type="match status" value="1"/>
</dbReference>
<evidence type="ECO:0000256" key="8">
    <source>
        <dbReference type="SAM" id="Phobius"/>
    </source>
</evidence>
<dbReference type="SUPFAM" id="SSF161111">
    <property type="entry name" value="Cation efflux protein transmembrane domain-like"/>
    <property type="match status" value="1"/>
</dbReference>
<dbReference type="AlphaFoldDB" id="S6AEY3"/>
<feature type="transmembrane region" description="Helical" evidence="8">
    <location>
        <begin position="43"/>
        <end position="60"/>
    </location>
</feature>
<dbReference type="Gene3D" id="1.20.1510.10">
    <property type="entry name" value="Cation efflux protein transmembrane domain"/>
    <property type="match status" value="1"/>
</dbReference>
<keyword evidence="4" id="KW-1003">Cell membrane</keyword>
<dbReference type="GO" id="GO:0005886">
    <property type="term" value="C:plasma membrane"/>
    <property type="evidence" value="ECO:0007669"/>
    <property type="project" value="UniProtKB-SubCell"/>
</dbReference>
<keyword evidence="6 8" id="KW-1133">Transmembrane helix</keyword>
<dbReference type="PANTHER" id="PTHR43840">
    <property type="entry name" value="MITOCHONDRIAL METAL TRANSPORTER 1-RELATED"/>
    <property type="match status" value="1"/>
</dbReference>
<dbReference type="RefSeq" id="WP_021035760.1">
    <property type="nucleotide sequence ID" value="NC_022357.1"/>
</dbReference>
<dbReference type="NCBIfam" id="TIGR01297">
    <property type="entry name" value="CDF"/>
    <property type="match status" value="1"/>
</dbReference>
<dbReference type="Pfam" id="PF01545">
    <property type="entry name" value="Cation_efflux"/>
    <property type="match status" value="1"/>
</dbReference>
<dbReference type="FunFam" id="3.30.70.1350:FF:000002">
    <property type="entry name" value="Ferrous-iron efflux pump FieF"/>
    <property type="match status" value="1"/>
</dbReference>
<evidence type="ECO:0000313" key="11">
    <source>
        <dbReference type="EMBL" id="BAN34386.1"/>
    </source>
</evidence>
<evidence type="ECO:0000256" key="5">
    <source>
        <dbReference type="ARBA" id="ARBA00022692"/>
    </source>
</evidence>
<feature type="transmembrane region" description="Helical" evidence="8">
    <location>
        <begin position="154"/>
        <end position="175"/>
    </location>
</feature>
<evidence type="ECO:0000256" key="1">
    <source>
        <dbReference type="ARBA" id="ARBA00004651"/>
    </source>
</evidence>
<dbReference type="InterPro" id="IPR036837">
    <property type="entry name" value="Cation_efflux_CTD_sf"/>
</dbReference>
<dbReference type="KEGG" id="sdr:SCD_n00539"/>
<dbReference type="HOGENOM" id="CLU_013430_3_0_4"/>
<keyword evidence="5 8" id="KW-0812">Transmembrane</keyword>
<dbReference type="Proteomes" id="UP000015559">
    <property type="component" value="Chromosome"/>
</dbReference>
<keyword evidence="7 8" id="KW-0472">Membrane</keyword>
<feature type="domain" description="Cation efflux protein cytoplasmic" evidence="10">
    <location>
        <begin position="211"/>
        <end position="287"/>
    </location>
</feature>
<dbReference type="GO" id="GO:0015341">
    <property type="term" value="F:zinc efflux antiporter activity"/>
    <property type="evidence" value="ECO:0007669"/>
    <property type="project" value="TreeGrafter"/>
</dbReference>
<evidence type="ECO:0000259" key="9">
    <source>
        <dbReference type="Pfam" id="PF01545"/>
    </source>
</evidence>
<dbReference type="InterPro" id="IPR002524">
    <property type="entry name" value="Cation_efflux"/>
</dbReference>
<feature type="transmembrane region" description="Helical" evidence="8">
    <location>
        <begin position="111"/>
        <end position="133"/>
    </location>
</feature>
<evidence type="ECO:0000256" key="4">
    <source>
        <dbReference type="ARBA" id="ARBA00022475"/>
    </source>
</evidence>
<dbReference type="EMBL" id="AP013066">
    <property type="protein sequence ID" value="BAN34386.1"/>
    <property type="molecule type" value="Genomic_DNA"/>
</dbReference>
<proteinExistence type="inferred from homology"/>
<dbReference type="InterPro" id="IPR027469">
    <property type="entry name" value="Cation_efflux_TMD_sf"/>
</dbReference>
<evidence type="ECO:0000259" key="10">
    <source>
        <dbReference type="Pfam" id="PF16916"/>
    </source>
</evidence>
<organism evidence="11 12">
    <name type="scientific">Sulfuricella denitrificans (strain DSM 22764 / NBRC 105220 / skB26)</name>
    <dbReference type="NCBI Taxonomy" id="1163617"/>
    <lineage>
        <taxon>Bacteria</taxon>
        <taxon>Pseudomonadati</taxon>
        <taxon>Pseudomonadota</taxon>
        <taxon>Betaproteobacteria</taxon>
        <taxon>Nitrosomonadales</taxon>
        <taxon>Sulfuricellaceae</taxon>
        <taxon>Sulfuricella</taxon>
    </lineage>
</organism>
<dbReference type="eggNOG" id="COG0053">
    <property type="taxonomic scope" value="Bacteria"/>
</dbReference>
<evidence type="ECO:0000256" key="3">
    <source>
        <dbReference type="ARBA" id="ARBA00022448"/>
    </source>
</evidence>
<dbReference type="Pfam" id="PF16916">
    <property type="entry name" value="ZT_dimer"/>
    <property type="match status" value="1"/>
</dbReference>
<feature type="domain" description="Cation efflux protein transmembrane" evidence="9">
    <location>
        <begin position="11"/>
        <end position="206"/>
    </location>
</feature>
<reference evidence="11 12" key="1">
    <citation type="journal article" date="2012" name="Appl. Environ. Microbiol.">
        <title>Draft genome sequence of a psychrotolerant sulfur-oxidizing bacterium, Sulfuricella denitrificans skB26, and proteomic insights into cold adaptation.</title>
        <authorList>
            <person name="Watanabe T."/>
            <person name="Kojima H."/>
            <person name="Fukui M."/>
        </authorList>
    </citation>
    <scope>NUCLEOTIDE SEQUENCE [LARGE SCALE GENOMIC DNA]</scope>
    <source>
        <strain evidence="12">skB26</strain>
    </source>
</reference>
<dbReference type="InterPro" id="IPR058533">
    <property type="entry name" value="Cation_efflux_TM"/>
</dbReference>
<dbReference type="InterPro" id="IPR050291">
    <property type="entry name" value="CDF_Transporter"/>
</dbReference>
<dbReference type="STRING" id="1163617.SCD_n00539"/>
<feature type="transmembrane region" description="Helical" evidence="8">
    <location>
        <begin position="81"/>
        <end position="99"/>
    </location>
</feature>
<comment type="similarity">
    <text evidence="2">Belongs to the cation diffusion facilitator (CDF) transporter (TC 2.A.4) family.</text>
</comment>
<feature type="transmembrane region" description="Helical" evidence="8">
    <location>
        <begin position="12"/>
        <end position="31"/>
    </location>
</feature>
<dbReference type="GO" id="GO:0006882">
    <property type="term" value="P:intracellular zinc ion homeostasis"/>
    <property type="evidence" value="ECO:0007669"/>
    <property type="project" value="TreeGrafter"/>
</dbReference>
<dbReference type="GO" id="GO:0015086">
    <property type="term" value="F:cadmium ion transmembrane transporter activity"/>
    <property type="evidence" value="ECO:0007669"/>
    <property type="project" value="TreeGrafter"/>
</dbReference>
<evidence type="ECO:0000256" key="6">
    <source>
        <dbReference type="ARBA" id="ARBA00022989"/>
    </source>
</evidence>